<dbReference type="OrthoDB" id="35347at2157"/>
<evidence type="ECO:0000259" key="5">
    <source>
        <dbReference type="SMART" id="SM00729"/>
    </source>
</evidence>
<keyword evidence="2" id="KW-0479">Metal-binding</keyword>
<dbReference type="SFLD" id="SFLDG01113">
    <property type="entry name" value="Uncharacterised_Radical_SAM_Su"/>
    <property type="match status" value="1"/>
</dbReference>
<dbReference type="InterPro" id="IPR013785">
    <property type="entry name" value="Aldolase_TIM"/>
</dbReference>
<evidence type="ECO:0000256" key="2">
    <source>
        <dbReference type="ARBA" id="ARBA00022723"/>
    </source>
</evidence>
<dbReference type="EMBL" id="CP013011">
    <property type="protein sequence ID" value="ALL01367.1"/>
    <property type="molecule type" value="Genomic_DNA"/>
</dbReference>
<protein>
    <recommendedName>
        <fullName evidence="5">Elp3/MiaA/NifB-like radical SAM core domain-containing protein</fullName>
    </recommendedName>
</protein>
<dbReference type="InterPro" id="IPR006638">
    <property type="entry name" value="Elp3/MiaA/NifB-like_rSAM"/>
</dbReference>
<keyword evidence="3" id="KW-0408">Iron</keyword>
<dbReference type="GO" id="GO:0003824">
    <property type="term" value="F:catalytic activity"/>
    <property type="evidence" value="ECO:0007669"/>
    <property type="project" value="InterPro"/>
</dbReference>
<dbReference type="InterPro" id="IPR058240">
    <property type="entry name" value="rSAM_sf"/>
</dbReference>
<evidence type="ECO:0000313" key="6">
    <source>
        <dbReference type="EMBL" id="ALL01367.1"/>
    </source>
</evidence>
<evidence type="ECO:0000256" key="1">
    <source>
        <dbReference type="ARBA" id="ARBA00022691"/>
    </source>
</evidence>
<dbReference type="PANTHER" id="PTHR43288:SF2">
    <property type="entry name" value="RADICAL SAM CORE DOMAIN-CONTAINING PROTEIN"/>
    <property type="match status" value="1"/>
</dbReference>
<keyword evidence="1" id="KW-0949">S-adenosyl-L-methionine</keyword>
<dbReference type="GO" id="GO:0051536">
    <property type="term" value="F:iron-sulfur cluster binding"/>
    <property type="evidence" value="ECO:0007669"/>
    <property type="project" value="UniProtKB-KW"/>
</dbReference>
<dbReference type="Proteomes" id="UP000058613">
    <property type="component" value="Chromosome"/>
</dbReference>
<dbReference type="RefSeq" id="WP_055409289.1">
    <property type="nucleotide sequence ID" value="NZ_CP013011.1"/>
</dbReference>
<dbReference type="AlphaFoldDB" id="A0A0P0N3Z9"/>
<name>A0A0P0N3Z9_9CREN</name>
<feature type="domain" description="Elp3/MiaA/NifB-like radical SAM core" evidence="5">
    <location>
        <begin position="13"/>
        <end position="212"/>
    </location>
</feature>
<dbReference type="SFLD" id="SFLDS00029">
    <property type="entry name" value="Radical_SAM"/>
    <property type="match status" value="1"/>
</dbReference>
<dbReference type="GeneID" id="26099663"/>
<evidence type="ECO:0000256" key="3">
    <source>
        <dbReference type="ARBA" id="ARBA00023004"/>
    </source>
</evidence>
<dbReference type="Gene3D" id="3.20.20.70">
    <property type="entry name" value="Aldolase class I"/>
    <property type="match status" value="1"/>
</dbReference>
<sequence>MTRLKAFRMIRRFTEVSLTGASCPLNCSHCRGRYLKGMTPVPSGPRGLLQLLEKLSQRGVRGVLVSGGLRPDGRLPLELYLDQLREARKRLGLVINLHPGYEDRPRVLEQLRDAVNVLDYELSLSPEMIKGVRRLPFSPEHTVKVMEAMMEHGHDVVPHIFLWHPWSSPELLKKELTIAADLGAKRATLLVYIPPPGEPQPPAEKLVELLRLARSLWPGELALGCMRPYSVKPILDRAAVEEGLVDRIANPSPRALREARVEHTLYDACCSLPENLLSRFRVK</sequence>
<keyword evidence="4" id="KW-0411">Iron-sulfur</keyword>
<evidence type="ECO:0000256" key="4">
    <source>
        <dbReference type="ARBA" id="ARBA00023014"/>
    </source>
</evidence>
<dbReference type="SMART" id="SM00729">
    <property type="entry name" value="Elp3"/>
    <property type="match status" value="1"/>
</dbReference>
<dbReference type="STRING" id="1273541.Pyrde_1321"/>
<evidence type="ECO:0000313" key="7">
    <source>
        <dbReference type="Proteomes" id="UP000058613"/>
    </source>
</evidence>
<organism evidence="6 7">
    <name type="scientific">Pyrodictium delaneyi</name>
    <dbReference type="NCBI Taxonomy" id="1273541"/>
    <lineage>
        <taxon>Archaea</taxon>
        <taxon>Thermoproteota</taxon>
        <taxon>Thermoprotei</taxon>
        <taxon>Desulfurococcales</taxon>
        <taxon>Pyrodictiaceae</taxon>
        <taxon>Pyrodictium</taxon>
    </lineage>
</organism>
<dbReference type="SUPFAM" id="SSF102114">
    <property type="entry name" value="Radical SAM enzymes"/>
    <property type="match status" value="1"/>
</dbReference>
<dbReference type="KEGG" id="pdl:Pyrde_1321"/>
<dbReference type="CDD" id="cd01335">
    <property type="entry name" value="Radical_SAM"/>
    <property type="match status" value="1"/>
</dbReference>
<gene>
    <name evidence="6" type="ORF">Pyrde_1321</name>
</gene>
<dbReference type="PATRIC" id="fig|1273541.4.peg.1406"/>
<dbReference type="PANTHER" id="PTHR43288">
    <property type="entry name" value="BIOTIN SYNTHASE-RELATED PROTEIN, RADICAL SAM SUPERFAMILY"/>
    <property type="match status" value="1"/>
</dbReference>
<proteinExistence type="predicted"/>
<reference evidence="6 7" key="1">
    <citation type="submission" date="2015-10" db="EMBL/GenBank/DDBJ databases">
        <title>Complete genome sequence of hyperthermophilic archaeon Pyrodictium delaneyi Su06.</title>
        <authorList>
            <person name="Jung J.-H."/>
            <person name="Lin J."/>
            <person name="Holden J.F."/>
            <person name="Park C.-S."/>
        </authorList>
    </citation>
    <scope>NUCLEOTIDE SEQUENCE [LARGE SCALE GENOMIC DNA]</scope>
    <source>
        <strain evidence="6 7">Su06</strain>
    </source>
</reference>
<accession>A0A0P0N3Z9</accession>
<dbReference type="InterPro" id="IPR007197">
    <property type="entry name" value="rSAM"/>
</dbReference>
<dbReference type="GO" id="GO:0046872">
    <property type="term" value="F:metal ion binding"/>
    <property type="evidence" value="ECO:0007669"/>
    <property type="project" value="UniProtKB-KW"/>
</dbReference>